<feature type="chain" id="PRO_5045048360" evidence="1">
    <location>
        <begin position="26"/>
        <end position="329"/>
    </location>
</feature>
<dbReference type="InterPro" id="IPR006315">
    <property type="entry name" value="OM_autotransptr_brl_dom"/>
</dbReference>
<gene>
    <name evidence="3" type="ORF">JQX08_04235</name>
</gene>
<dbReference type="InterPro" id="IPR005546">
    <property type="entry name" value="Autotransporte_beta"/>
</dbReference>
<feature type="domain" description="Autotransporter" evidence="2">
    <location>
        <begin position="66"/>
        <end position="329"/>
    </location>
</feature>
<dbReference type="NCBIfam" id="TIGR01414">
    <property type="entry name" value="autotrans_barl"/>
    <property type="match status" value="1"/>
</dbReference>
<dbReference type="RefSeq" id="WP_204914972.1">
    <property type="nucleotide sequence ID" value="NZ_JAFEUP010000001.1"/>
</dbReference>
<accession>A0ABS2IA70</accession>
<comment type="caution">
    <text evidence="3">The sequence shown here is derived from an EMBL/GenBank/DDBJ whole genome shotgun (WGS) entry which is preliminary data.</text>
</comment>
<dbReference type="PROSITE" id="PS51208">
    <property type="entry name" value="AUTOTRANSPORTER"/>
    <property type="match status" value="1"/>
</dbReference>
<dbReference type="SUPFAM" id="SSF103515">
    <property type="entry name" value="Autotransporter"/>
    <property type="match status" value="1"/>
</dbReference>
<dbReference type="Gene3D" id="2.40.128.130">
    <property type="entry name" value="Autotransporter beta-domain"/>
    <property type="match status" value="1"/>
</dbReference>
<dbReference type="EMBL" id="JAFEUP010000001">
    <property type="protein sequence ID" value="MBM7059905.1"/>
    <property type="molecule type" value="Genomic_DNA"/>
</dbReference>
<reference evidence="3 4" key="1">
    <citation type="submission" date="2021-02" db="EMBL/GenBank/DDBJ databases">
        <authorList>
            <person name="Lee D.-H."/>
        </authorList>
    </citation>
    <scope>NUCLEOTIDE SEQUENCE [LARGE SCALE GENOMIC DNA]</scope>
    <source>
        <strain evidence="3 4">UL073</strain>
    </source>
</reference>
<name>A0ABS2IA70_9GAMM</name>
<organism evidence="3 4">
    <name type="scientific">Zestomonas insulae</name>
    <dbReference type="NCBI Taxonomy" id="2809017"/>
    <lineage>
        <taxon>Bacteria</taxon>
        <taxon>Pseudomonadati</taxon>
        <taxon>Pseudomonadota</taxon>
        <taxon>Gammaproteobacteria</taxon>
        <taxon>Pseudomonadales</taxon>
        <taxon>Pseudomonadaceae</taxon>
        <taxon>Zestomonas</taxon>
    </lineage>
</organism>
<proteinExistence type="predicted"/>
<evidence type="ECO:0000313" key="3">
    <source>
        <dbReference type="EMBL" id="MBM7059905.1"/>
    </source>
</evidence>
<evidence type="ECO:0000256" key="1">
    <source>
        <dbReference type="SAM" id="SignalP"/>
    </source>
</evidence>
<dbReference type="InterPro" id="IPR036709">
    <property type="entry name" value="Autotransporte_beta_dom_sf"/>
</dbReference>
<feature type="signal peptide" evidence="1">
    <location>
        <begin position="1"/>
        <end position="25"/>
    </location>
</feature>
<evidence type="ECO:0000259" key="2">
    <source>
        <dbReference type="PROSITE" id="PS51208"/>
    </source>
</evidence>
<protein>
    <submittedName>
        <fullName evidence="3">Autotransporter domain-containing protein</fullName>
    </submittedName>
</protein>
<sequence>MANARPCWCAALALIGGLLGSSAGATQEGELAASSQSLLLDDSRFVREAALDRLQQIRFAFREPKAEADEQPVWLRGYGHRGSLDGEGPAGRVEEQGGGAFVGLDRAFGDTWVAGVLAGYSQLDVDLDGAAADVDIDSYHLGAYAAMRYYNQLGLKLGAAFSDDRLDSRSGDDDGRRWQAFAEGVYAMDFETATLEAFANLAYVALHSDGLDGAAWVVDSEERQVTFSTLGWRYATRFDLSAEQRLIARASLGWRHAFGDTEARTDGVLLADGSRFHSRGVALSEDSLRLDLGADYGVTPTSYIGLFYLGQYADAARDNGLSARLSLRF</sequence>
<keyword evidence="1" id="KW-0732">Signal</keyword>
<dbReference type="Proteomes" id="UP000717995">
    <property type="component" value="Unassembled WGS sequence"/>
</dbReference>
<dbReference type="Pfam" id="PF03797">
    <property type="entry name" value="Autotransporter"/>
    <property type="match status" value="1"/>
</dbReference>
<evidence type="ECO:0000313" key="4">
    <source>
        <dbReference type="Proteomes" id="UP000717995"/>
    </source>
</evidence>
<dbReference type="SMART" id="SM00869">
    <property type="entry name" value="Autotransporter"/>
    <property type="match status" value="1"/>
</dbReference>
<keyword evidence="4" id="KW-1185">Reference proteome</keyword>